<protein>
    <recommendedName>
        <fullName evidence="4">Carboxypeptidase regulatory-like domain-containing protein</fullName>
    </recommendedName>
</protein>
<proteinExistence type="predicted"/>
<reference evidence="2 3" key="1">
    <citation type="submission" date="2019-05" db="EMBL/GenBank/DDBJ databases">
        <authorList>
            <person name="Qu J.-H."/>
        </authorList>
    </citation>
    <scope>NUCLEOTIDE SEQUENCE [LARGE SCALE GENOMIC DNA]</scope>
    <source>
        <strain evidence="2 3">NS28</strain>
    </source>
</reference>
<name>A0A5M8R401_9BACT</name>
<dbReference type="InterPro" id="IPR008969">
    <property type="entry name" value="CarboxyPept-like_regulatory"/>
</dbReference>
<keyword evidence="3" id="KW-1185">Reference proteome</keyword>
<gene>
    <name evidence="2" type="ORF">FEM33_02035</name>
</gene>
<evidence type="ECO:0008006" key="4">
    <source>
        <dbReference type="Google" id="ProtNLM"/>
    </source>
</evidence>
<dbReference type="RefSeq" id="WP_139010449.1">
    <property type="nucleotide sequence ID" value="NZ_VBSN01000013.1"/>
</dbReference>
<evidence type="ECO:0000313" key="3">
    <source>
        <dbReference type="Proteomes" id="UP000323994"/>
    </source>
</evidence>
<sequence length="150" mass="16738">MKNVENRHVISGLCKTISCSLILLVVLFQFTACKHDEDRESISGIYGAIVDKDEKGVENVEVQIYGKAGNEPRVLLQNAFTNKLGNYDITVDVPGKFEIIEVSVPFTKIKGSEEKVFGKPIDDPSSNNIGLGYARIGEKTRIDFKMVKEW</sequence>
<dbReference type="OrthoDB" id="957139at2"/>
<dbReference type="Gene3D" id="2.60.40.10">
    <property type="entry name" value="Immunoglobulins"/>
    <property type="match status" value="1"/>
</dbReference>
<dbReference type="Proteomes" id="UP000323994">
    <property type="component" value="Unassembled WGS sequence"/>
</dbReference>
<dbReference type="SUPFAM" id="SSF49464">
    <property type="entry name" value="Carboxypeptidase regulatory domain-like"/>
    <property type="match status" value="1"/>
</dbReference>
<keyword evidence="1" id="KW-1133">Transmembrane helix</keyword>
<accession>A0A5M8R401</accession>
<organism evidence="2 3">
    <name type="scientific">Dyadobacter flavalbus</name>
    <dbReference type="NCBI Taxonomy" id="2579942"/>
    <lineage>
        <taxon>Bacteria</taxon>
        <taxon>Pseudomonadati</taxon>
        <taxon>Bacteroidota</taxon>
        <taxon>Cytophagia</taxon>
        <taxon>Cytophagales</taxon>
        <taxon>Spirosomataceae</taxon>
        <taxon>Dyadobacter</taxon>
    </lineage>
</organism>
<keyword evidence="1" id="KW-0812">Transmembrane</keyword>
<dbReference type="AlphaFoldDB" id="A0A5M8R401"/>
<comment type="caution">
    <text evidence="2">The sequence shown here is derived from an EMBL/GenBank/DDBJ whole genome shotgun (WGS) entry which is preliminary data.</text>
</comment>
<dbReference type="EMBL" id="VBSN01000013">
    <property type="protein sequence ID" value="KAA6441533.1"/>
    <property type="molecule type" value="Genomic_DNA"/>
</dbReference>
<keyword evidence="1" id="KW-0472">Membrane</keyword>
<evidence type="ECO:0000256" key="1">
    <source>
        <dbReference type="SAM" id="Phobius"/>
    </source>
</evidence>
<dbReference type="InterPro" id="IPR013783">
    <property type="entry name" value="Ig-like_fold"/>
</dbReference>
<evidence type="ECO:0000313" key="2">
    <source>
        <dbReference type="EMBL" id="KAA6441533.1"/>
    </source>
</evidence>
<feature type="transmembrane region" description="Helical" evidence="1">
    <location>
        <begin position="12"/>
        <end position="32"/>
    </location>
</feature>